<accession>A0A6I2LB69</accession>
<dbReference type="Proteomes" id="UP000433309">
    <property type="component" value="Unassembled WGS sequence"/>
</dbReference>
<organism evidence="1 2">
    <name type="scientific">Duganella guangzhouensis</name>
    <dbReference type="NCBI Taxonomy" id="2666084"/>
    <lineage>
        <taxon>Bacteria</taxon>
        <taxon>Pseudomonadati</taxon>
        <taxon>Pseudomonadota</taxon>
        <taxon>Betaproteobacteria</taxon>
        <taxon>Burkholderiales</taxon>
        <taxon>Oxalobacteraceae</taxon>
        <taxon>Telluria group</taxon>
        <taxon>Duganella</taxon>
    </lineage>
</organism>
<proteinExistence type="predicted"/>
<protein>
    <submittedName>
        <fullName evidence="1">Uncharacterized protein</fullName>
    </submittedName>
</protein>
<evidence type="ECO:0000313" key="2">
    <source>
        <dbReference type="Proteomes" id="UP000433309"/>
    </source>
</evidence>
<dbReference type="AlphaFoldDB" id="A0A6I2LB69"/>
<evidence type="ECO:0000313" key="1">
    <source>
        <dbReference type="EMBL" id="MRW93519.1"/>
    </source>
</evidence>
<dbReference type="EMBL" id="WKJK01000017">
    <property type="protein sequence ID" value="MRW93519.1"/>
    <property type="molecule type" value="Genomic_DNA"/>
</dbReference>
<comment type="caution">
    <text evidence="1">The sequence shown here is derived from an EMBL/GenBank/DDBJ whole genome shotgun (WGS) entry which is preliminary data.</text>
</comment>
<gene>
    <name evidence="1" type="ORF">GJ699_26360</name>
</gene>
<name>A0A6I2LB69_9BURK</name>
<reference evidence="1 2" key="1">
    <citation type="submission" date="2019-11" db="EMBL/GenBank/DDBJ databases">
        <title>Novel species isolated from a subtropical stream in China.</title>
        <authorList>
            <person name="Lu H."/>
        </authorList>
    </citation>
    <scope>NUCLEOTIDE SEQUENCE [LARGE SCALE GENOMIC DNA]</scope>
    <source>
        <strain evidence="1 2">FT80W</strain>
    </source>
</reference>
<sequence>MNIATFEELLIAASVQPQQQRLLLTFAVAEPEPDGAPGPQARSTLVPVMCVDKQVAELDTFANLADEARRMGQDWDVLLVTTLSGTASQLPDNEQTDAALRKMIKAIRHGQLERLLAFDRSGDLLHYA</sequence>
<keyword evidence="2" id="KW-1185">Reference proteome</keyword>